<protein>
    <submittedName>
        <fullName evidence="1">Uncharacterized protein</fullName>
    </submittedName>
</protein>
<organism evidence="1 2">
    <name type="scientific">Paramecium octaurelia</name>
    <dbReference type="NCBI Taxonomy" id="43137"/>
    <lineage>
        <taxon>Eukaryota</taxon>
        <taxon>Sar</taxon>
        <taxon>Alveolata</taxon>
        <taxon>Ciliophora</taxon>
        <taxon>Intramacronucleata</taxon>
        <taxon>Oligohymenophorea</taxon>
        <taxon>Peniculida</taxon>
        <taxon>Parameciidae</taxon>
        <taxon>Paramecium</taxon>
    </lineage>
</organism>
<dbReference type="OrthoDB" id="303325at2759"/>
<dbReference type="Proteomes" id="UP000683925">
    <property type="component" value="Unassembled WGS sequence"/>
</dbReference>
<sequence length="431" mass="52951">MFIILLFLIHYSQQEQIIIYYPQFCGQYRYTFIKVANEFNLSILNIPSEEQSIILLNNSNSIIQYQWDVFELDIKYWLTIYFHQKFPNLNMPIVQLNQIQENLLIFYGLNQSYYNYLLHLTYDYPLYMIYYANPQNHKIFQEFFIQNYSIDQDYLIIRRKQDSYDHYLLILSLDQIRPFLEKYSHPYQQQYFTMKHIAYLKQNQNQRAFLYISFNLYQFKENKLIIQKQSDINRQSNQNRNVVFIITEPIFMAKILLQRFLYKNIKDGPFLVYLEFNQFKFNIFNKEWNYYQVSQWMQQYIRNEFQSQLFTLNPYLQQIPFLTLSQQKVQTEIQNKLHSIAILDLLLQKPLQQNIILIRLIPYCYKSFKLFSILSKFRNDNLIILYSINQLIYDEFEMLMITKNQTLIIDNIYDNQLIQTLKQYIQEQIIL</sequence>
<evidence type="ECO:0000313" key="1">
    <source>
        <dbReference type="EMBL" id="CAD8159975.1"/>
    </source>
</evidence>
<reference evidence="1" key="1">
    <citation type="submission" date="2021-01" db="EMBL/GenBank/DDBJ databases">
        <authorList>
            <consortium name="Genoscope - CEA"/>
            <person name="William W."/>
        </authorList>
    </citation>
    <scope>NUCLEOTIDE SEQUENCE</scope>
</reference>
<keyword evidence="2" id="KW-1185">Reference proteome</keyword>
<dbReference type="EMBL" id="CAJJDP010000037">
    <property type="protein sequence ID" value="CAD8159975.1"/>
    <property type="molecule type" value="Genomic_DNA"/>
</dbReference>
<name>A0A8S1U4A1_PAROT</name>
<accession>A0A8S1U4A1</accession>
<proteinExistence type="predicted"/>
<gene>
    <name evidence="1" type="ORF">POCTA_138.1.T0370274</name>
</gene>
<dbReference type="OMA" id="TMKHIAY"/>
<dbReference type="AlphaFoldDB" id="A0A8S1U4A1"/>
<evidence type="ECO:0000313" key="2">
    <source>
        <dbReference type="Proteomes" id="UP000683925"/>
    </source>
</evidence>
<comment type="caution">
    <text evidence="1">The sequence shown here is derived from an EMBL/GenBank/DDBJ whole genome shotgun (WGS) entry which is preliminary data.</text>
</comment>